<name>A0A2Z4NCL2_9BACT</name>
<reference evidence="3" key="1">
    <citation type="submission" date="2018-06" db="EMBL/GenBank/DDBJ databases">
        <title>Complete genome sequences of Mycoplasma anatis, M. anseris and M. cloacale type strains.</title>
        <authorList>
            <person name="Grozner D."/>
            <person name="Forro B."/>
            <person name="Sulyok K.M."/>
            <person name="Marton S."/>
            <person name="Kreizinger Z."/>
            <person name="Banyai K."/>
            <person name="Gyuranecz M."/>
        </authorList>
    </citation>
    <scope>NUCLEOTIDE SEQUENCE [LARGE SCALE GENOMIC DNA]</scope>
    <source>
        <strain evidence="3">ATCC 49234</strain>
    </source>
</reference>
<dbReference type="RefSeq" id="WP_033178753.1">
    <property type="nucleotide sequence ID" value="NZ_CP030140.1"/>
</dbReference>
<dbReference type="AlphaFoldDB" id="A0A2Z4NCL2"/>
<evidence type="ECO:0000313" key="2">
    <source>
        <dbReference type="EMBL" id="AWX69303.1"/>
    </source>
</evidence>
<gene>
    <name evidence="2" type="ORF">DP065_00840</name>
</gene>
<organism evidence="2 3">
    <name type="scientific">[Mycoplasma] anseris</name>
    <dbReference type="NCBI Taxonomy" id="92400"/>
    <lineage>
        <taxon>Bacteria</taxon>
        <taxon>Bacillati</taxon>
        <taxon>Mycoplasmatota</taxon>
        <taxon>Mycoplasmoidales</taxon>
        <taxon>Metamycoplasmataceae</taxon>
        <taxon>Metamycoplasma</taxon>
    </lineage>
</organism>
<accession>A0A2Z4NCL2</accession>
<dbReference type="InterPro" id="IPR046748">
    <property type="entry name" value="HipA_2"/>
</dbReference>
<dbReference type="Proteomes" id="UP000250218">
    <property type="component" value="Chromosome"/>
</dbReference>
<evidence type="ECO:0000313" key="3">
    <source>
        <dbReference type="Proteomes" id="UP000250218"/>
    </source>
</evidence>
<dbReference type="Pfam" id="PF20613">
    <property type="entry name" value="HipA_2"/>
    <property type="match status" value="1"/>
</dbReference>
<protein>
    <recommendedName>
        <fullName evidence="1">HipA-like kinase domain-containing protein</fullName>
    </recommendedName>
</protein>
<dbReference type="Gene3D" id="1.10.1070.20">
    <property type="match status" value="1"/>
</dbReference>
<sequence>MFKIKIRDKDCFSFFIKEDSQEFYDWKILNPKLEEFVNKFQISPSNLIKYILIDRKFPEKRYSFSAKWDFYKFSNFLNLSDNFWITNDSNKKFIDVNLFDTFKNEQIDFIEKEPFKKQENPAFFTNGNLKKCWFIKENQQFLVKQNSNSINSKSMLESYSEFFSSQLAKHLGLDSVEYDLIKFQKNTLSICRNFANKDASYLPLSVFVKETEKVNQKLLNKLEKIIGKNFFEDLMLFDALICNTDRHLGNLGILIDEEFNVIKNAPIFDNGNSLFFDINIYDDNMIETYINNYGKNKAKLFKTLDDQMKYYLRPRHVIWINKLKKFKFKQHSHCKLKSSIFKRIQKEFKQRVSFLESLYKEKFNKDKE</sequence>
<feature type="domain" description="HipA-like kinase" evidence="1">
    <location>
        <begin position="137"/>
        <end position="260"/>
    </location>
</feature>
<evidence type="ECO:0000259" key="1">
    <source>
        <dbReference type="Pfam" id="PF20613"/>
    </source>
</evidence>
<keyword evidence="3" id="KW-1185">Reference proteome</keyword>
<dbReference type="KEGG" id="mane:DP065_00840"/>
<dbReference type="EMBL" id="CP030140">
    <property type="protein sequence ID" value="AWX69303.1"/>
    <property type="molecule type" value="Genomic_DNA"/>
</dbReference>
<proteinExistence type="predicted"/>